<proteinExistence type="inferred from homology"/>
<accession>A0A4S2H9Z0</accession>
<dbReference type="PANTHER" id="PTHR30480">
    <property type="entry name" value="BETA-HEXOSAMINIDASE-RELATED"/>
    <property type="match status" value="1"/>
</dbReference>
<evidence type="ECO:0000256" key="2">
    <source>
        <dbReference type="ARBA" id="ARBA00005336"/>
    </source>
</evidence>
<evidence type="ECO:0000256" key="5">
    <source>
        <dbReference type="ARBA" id="ARBA00023295"/>
    </source>
</evidence>
<keyword evidence="8" id="KW-1185">Reference proteome</keyword>
<comment type="catalytic activity">
    <reaction evidence="1">
        <text>Hydrolysis of terminal non-reducing N-acetyl-D-hexosamine residues in N-acetyl-beta-D-hexosaminides.</text>
        <dbReference type="EC" id="3.2.1.52"/>
    </reaction>
</comment>
<dbReference type="Proteomes" id="UP000305451">
    <property type="component" value="Unassembled WGS sequence"/>
</dbReference>
<dbReference type="AlphaFoldDB" id="A0A4S2H9Z0"/>
<dbReference type="PROSITE" id="PS00775">
    <property type="entry name" value="GLYCOSYL_HYDROL_F3"/>
    <property type="match status" value="1"/>
</dbReference>
<dbReference type="NCBIfam" id="NF003740">
    <property type="entry name" value="PRK05337.1"/>
    <property type="match status" value="1"/>
</dbReference>
<dbReference type="GO" id="GO:0009254">
    <property type="term" value="P:peptidoglycan turnover"/>
    <property type="evidence" value="ECO:0007669"/>
    <property type="project" value="TreeGrafter"/>
</dbReference>
<dbReference type="PANTHER" id="PTHR30480:SF13">
    <property type="entry name" value="BETA-HEXOSAMINIDASE"/>
    <property type="match status" value="1"/>
</dbReference>
<dbReference type="Gene3D" id="3.20.20.300">
    <property type="entry name" value="Glycoside hydrolase, family 3, N-terminal domain"/>
    <property type="match status" value="1"/>
</dbReference>
<evidence type="ECO:0000313" key="7">
    <source>
        <dbReference type="EMBL" id="TGY92720.1"/>
    </source>
</evidence>
<dbReference type="GO" id="GO:0004563">
    <property type="term" value="F:beta-N-acetylhexosaminidase activity"/>
    <property type="evidence" value="ECO:0007669"/>
    <property type="project" value="UniProtKB-EC"/>
</dbReference>
<dbReference type="GO" id="GO:0005975">
    <property type="term" value="P:carbohydrate metabolic process"/>
    <property type="evidence" value="ECO:0007669"/>
    <property type="project" value="InterPro"/>
</dbReference>
<dbReference type="RefSeq" id="WP_135944169.1">
    <property type="nucleotide sequence ID" value="NZ_BMEI01000002.1"/>
</dbReference>
<feature type="domain" description="Glycoside hydrolase family 3 N-terminal" evidence="6">
    <location>
        <begin position="30"/>
        <end position="313"/>
    </location>
</feature>
<protein>
    <recommendedName>
        <fullName evidence="3">beta-N-acetylhexosaminidase</fullName>
        <ecNumber evidence="3">3.2.1.52</ecNumber>
    </recommendedName>
</protein>
<comment type="similarity">
    <text evidence="2">Belongs to the glycosyl hydrolase 3 family.</text>
</comment>
<dbReference type="InterPro" id="IPR017853">
    <property type="entry name" value="GH"/>
</dbReference>
<evidence type="ECO:0000256" key="3">
    <source>
        <dbReference type="ARBA" id="ARBA00012663"/>
    </source>
</evidence>
<evidence type="ECO:0000256" key="4">
    <source>
        <dbReference type="ARBA" id="ARBA00022801"/>
    </source>
</evidence>
<dbReference type="OrthoDB" id="9786661at2"/>
<organism evidence="7 8">
    <name type="scientific">Marinicauda pacifica</name>
    <dbReference type="NCBI Taxonomy" id="1133559"/>
    <lineage>
        <taxon>Bacteria</taxon>
        <taxon>Pseudomonadati</taxon>
        <taxon>Pseudomonadota</taxon>
        <taxon>Alphaproteobacteria</taxon>
        <taxon>Maricaulales</taxon>
        <taxon>Maricaulaceae</taxon>
        <taxon>Marinicauda</taxon>
    </lineage>
</organism>
<dbReference type="Pfam" id="PF00933">
    <property type="entry name" value="Glyco_hydro_3"/>
    <property type="match status" value="1"/>
</dbReference>
<dbReference type="InterPro" id="IPR050226">
    <property type="entry name" value="NagZ_Beta-hexosaminidase"/>
</dbReference>
<dbReference type="InterPro" id="IPR036962">
    <property type="entry name" value="Glyco_hydro_3_N_sf"/>
</dbReference>
<sequence>MSVSAALYGLQGPELLPGEKAFFRDADPWGIILFGRNVDRPKQLARLCASLRDGLGRDLPIFIDQEGGRVQRLKAPTWRAAPPAARFGELWDRDPELAIEAVRLNHILLAAELKDAGIDVDFAPCCDLQIEGADAVIGDRAFHADPDPVSALATAALDGLRDQGVAGVIKHIPGHGRADADSHFKLPVVRTPADELRETDLAAFKGVSGATMAMTAHVVFTAFDAELCATLSRTVIADIIRGEIGFDGLLMSDDLSMQALDGSLRQRGEGAARAGCEILMHCNGDMKEMVEIAHAAPRLDGQAKERAIAAEAERGPRAAHDTRELTARLEGCFRDAGLEPPAP</sequence>
<evidence type="ECO:0000313" key="8">
    <source>
        <dbReference type="Proteomes" id="UP000305451"/>
    </source>
</evidence>
<keyword evidence="5 7" id="KW-0326">Glycosidase</keyword>
<comment type="caution">
    <text evidence="7">The sequence shown here is derived from an EMBL/GenBank/DDBJ whole genome shotgun (WGS) entry which is preliminary data.</text>
</comment>
<dbReference type="InterPro" id="IPR019800">
    <property type="entry name" value="Glyco_hydro_3_AS"/>
</dbReference>
<evidence type="ECO:0000259" key="6">
    <source>
        <dbReference type="Pfam" id="PF00933"/>
    </source>
</evidence>
<gene>
    <name evidence="7" type="primary">nagZ</name>
    <name evidence="7" type="ORF">E5162_06480</name>
</gene>
<dbReference type="EC" id="3.2.1.52" evidence="3"/>
<dbReference type="InterPro" id="IPR001764">
    <property type="entry name" value="Glyco_hydro_3_N"/>
</dbReference>
<dbReference type="EMBL" id="SRXV01000002">
    <property type="protein sequence ID" value="TGY92720.1"/>
    <property type="molecule type" value="Genomic_DNA"/>
</dbReference>
<name>A0A4S2H9Z0_9PROT</name>
<keyword evidence="4 7" id="KW-0378">Hydrolase</keyword>
<evidence type="ECO:0000256" key="1">
    <source>
        <dbReference type="ARBA" id="ARBA00001231"/>
    </source>
</evidence>
<reference evidence="7 8" key="1">
    <citation type="journal article" date="2013" name="Int. J. Syst. Evol. Microbiol.">
        <title>Marinicauda pacifica gen. nov., sp. nov., a prosthecate alphaproteobacterium of the family Hyphomonadaceae isolated from deep seawater.</title>
        <authorList>
            <person name="Zhang X.Y."/>
            <person name="Li G.W."/>
            <person name="Wang C.S."/>
            <person name="Zhang Y.J."/>
            <person name="Xu X.W."/>
            <person name="Li H."/>
            <person name="Liu A."/>
            <person name="Liu C."/>
            <person name="Xie B.B."/>
            <person name="Qin Q.L."/>
            <person name="Xu Z."/>
            <person name="Chen X.L."/>
            <person name="Zhou B.C."/>
            <person name="Zhang Y.Z."/>
        </authorList>
    </citation>
    <scope>NUCLEOTIDE SEQUENCE [LARGE SCALE GENOMIC DNA]</scope>
    <source>
        <strain evidence="7 8">P-1 km-3</strain>
    </source>
</reference>
<dbReference type="SUPFAM" id="SSF51445">
    <property type="entry name" value="(Trans)glycosidases"/>
    <property type="match status" value="1"/>
</dbReference>